<dbReference type="GO" id="GO:0009298">
    <property type="term" value="P:GDP-mannose biosynthetic process"/>
    <property type="evidence" value="ECO:0007669"/>
    <property type="project" value="TreeGrafter"/>
</dbReference>
<dbReference type="SUPFAM" id="SSF53448">
    <property type="entry name" value="Nucleotide-diphospho-sugar transferases"/>
    <property type="match status" value="1"/>
</dbReference>
<dbReference type="Pfam" id="PF00534">
    <property type="entry name" value="Glycos_transf_1"/>
    <property type="match status" value="1"/>
</dbReference>
<protein>
    <recommendedName>
        <fullName evidence="5">Nucleotidyl transferase domain-containing protein</fullName>
    </recommendedName>
</protein>
<proteinExistence type="predicted"/>
<organism evidence="3 4">
    <name type="scientific">Candidatus Roizmanbacteria bacterium CG11_big_fil_rev_8_21_14_0_20_35_14</name>
    <dbReference type="NCBI Taxonomy" id="1974855"/>
    <lineage>
        <taxon>Bacteria</taxon>
        <taxon>Candidatus Roizmaniibacteriota</taxon>
    </lineage>
</organism>
<reference evidence="3 4" key="1">
    <citation type="submission" date="2017-09" db="EMBL/GenBank/DDBJ databases">
        <title>Depth-based differentiation of microbial function through sediment-hosted aquifers and enrichment of novel symbionts in the deep terrestrial subsurface.</title>
        <authorList>
            <person name="Probst A.J."/>
            <person name="Ladd B."/>
            <person name="Jarett J.K."/>
            <person name="Geller-Mcgrath D.E."/>
            <person name="Sieber C.M."/>
            <person name="Emerson J.B."/>
            <person name="Anantharaman K."/>
            <person name="Thomas B.C."/>
            <person name="Malmstrom R."/>
            <person name="Stieglmeier M."/>
            <person name="Klingl A."/>
            <person name="Woyke T."/>
            <person name="Ryan C.M."/>
            <person name="Banfield J.F."/>
        </authorList>
    </citation>
    <scope>NUCLEOTIDE SEQUENCE [LARGE SCALE GENOMIC DNA]</scope>
    <source>
        <strain evidence="3">CG11_big_fil_rev_8_21_14_0_20_35_14</strain>
    </source>
</reference>
<dbReference type="InterPro" id="IPR029044">
    <property type="entry name" value="Nucleotide-diphossugar_trans"/>
</dbReference>
<dbReference type="SUPFAM" id="SSF53756">
    <property type="entry name" value="UDP-Glycosyltransferase/glycogen phosphorylase"/>
    <property type="match status" value="1"/>
</dbReference>
<dbReference type="PANTHER" id="PTHR46390:SF1">
    <property type="entry name" value="MANNOSE-1-PHOSPHATE GUANYLYLTRANSFERASE"/>
    <property type="match status" value="1"/>
</dbReference>
<accession>A0A2H0KNI5</accession>
<gene>
    <name evidence="3" type="ORF">COV86_01220</name>
</gene>
<comment type="caution">
    <text evidence="3">The sequence shown here is derived from an EMBL/GenBank/DDBJ whole genome shotgun (WGS) entry which is preliminary data.</text>
</comment>
<dbReference type="Proteomes" id="UP000229570">
    <property type="component" value="Unassembled WGS sequence"/>
</dbReference>
<dbReference type="InterPro" id="IPR001296">
    <property type="entry name" value="Glyco_trans_1"/>
</dbReference>
<feature type="domain" description="Glycosyl transferase family 1" evidence="2">
    <location>
        <begin position="216"/>
        <end position="362"/>
    </location>
</feature>
<dbReference type="PANTHER" id="PTHR46390">
    <property type="entry name" value="MANNOSE-1-PHOSPHATE GUANYLYLTRANSFERASE"/>
    <property type="match status" value="1"/>
</dbReference>
<dbReference type="SUPFAM" id="SSF159283">
    <property type="entry name" value="Guanosine diphospho-D-mannose pyrophosphorylase/mannose-6-phosphate isomerase linker domain"/>
    <property type="match status" value="1"/>
</dbReference>
<sequence>MLDKKIAIVYDWLDKWGGVERVLLTFYEMFPEATFFTSYFDPKKAGWAKDLKIKTSFIQYLPKIIRENRIASFPFYPYAFESFNFNDYELVISVTSSFAKSIITQPKTKHICYLLTPTRFLWSHQKDYFKENIFNKNYLEYLKQWDLAAAQRPDKIFSISETAKNRCKKYYHRDSEVIYPPFDTEYWRSLSSRPKWRDLIKKIPRLASLARNDRGVRKKYFLIVSRLEPYKKIDLAINVFNKLNDNLVIVGEGSEENNLRRISGGNITFFKKITDEELGYLYSNAQALIMPQEEDFGYISLEAQFFGCPAISYKKGGALETVIEGKTGIFFDKQSENSLRKAVERFAKIKYNLRTNTRKHGEENVKRFSKETFINNFRNVISSEVDLPTDRQGNLKKIPRRFAPRDDGGCVMKAIIFAGGTGTRLWPLSRKKSPKQFEKLIGNKSTLQLAVERLLPDFQYEDIYISSNSLYKESIKEQLPQIPEKNLILEPEKKDVAPAIALSVGIIAKTDPNEPIAILWSDHLVKEVHVFRKILKVAAEEIKKNPNKIIFITHKPRFASINLGYIHFGKKIREVNGISFHEFKNIKYRPDEKTAKTFFNSGEYAWNLGYFVTTPQFILKAFRKLAPEIYANTEKILACYGKKIFPDILKTKYGQVKNISFDNAILEKLAKEEAMVIVEDIGWSDVGSWEALKEALESHSYENVIRGKVYLEHVRDSLIYNYQDDKLIVGVDLDENIIVNTNDVILIAKKNSMPKVKNLVENFTGTKHEKHI</sequence>
<dbReference type="Gene3D" id="3.90.550.10">
    <property type="entry name" value="Spore Coat Polysaccharide Biosynthesis Protein SpsA, Chain A"/>
    <property type="match status" value="1"/>
</dbReference>
<dbReference type="Pfam" id="PF00483">
    <property type="entry name" value="NTP_transferase"/>
    <property type="match status" value="1"/>
</dbReference>
<evidence type="ECO:0008006" key="5">
    <source>
        <dbReference type="Google" id="ProtNLM"/>
    </source>
</evidence>
<dbReference type="AlphaFoldDB" id="A0A2H0KNI5"/>
<name>A0A2H0KNI5_9BACT</name>
<evidence type="ECO:0000259" key="2">
    <source>
        <dbReference type="Pfam" id="PF00534"/>
    </source>
</evidence>
<feature type="domain" description="Nucleotidyl transferase" evidence="1">
    <location>
        <begin position="413"/>
        <end position="697"/>
    </location>
</feature>
<evidence type="ECO:0000313" key="4">
    <source>
        <dbReference type="Proteomes" id="UP000229570"/>
    </source>
</evidence>
<evidence type="ECO:0000259" key="1">
    <source>
        <dbReference type="Pfam" id="PF00483"/>
    </source>
</evidence>
<dbReference type="EMBL" id="PCVL01000012">
    <property type="protein sequence ID" value="PIQ72798.1"/>
    <property type="molecule type" value="Genomic_DNA"/>
</dbReference>
<dbReference type="GO" id="GO:0004475">
    <property type="term" value="F:mannose-1-phosphate guanylyltransferase (GTP) activity"/>
    <property type="evidence" value="ECO:0007669"/>
    <property type="project" value="TreeGrafter"/>
</dbReference>
<dbReference type="GO" id="GO:0016757">
    <property type="term" value="F:glycosyltransferase activity"/>
    <property type="evidence" value="ECO:0007669"/>
    <property type="project" value="InterPro"/>
</dbReference>
<dbReference type="InterPro" id="IPR005835">
    <property type="entry name" value="NTP_transferase_dom"/>
</dbReference>
<evidence type="ECO:0000313" key="3">
    <source>
        <dbReference type="EMBL" id="PIQ72798.1"/>
    </source>
</evidence>
<dbReference type="Gene3D" id="3.40.50.2000">
    <property type="entry name" value="Glycogen Phosphorylase B"/>
    <property type="match status" value="2"/>
</dbReference>
<dbReference type="InterPro" id="IPR051161">
    <property type="entry name" value="Mannose-6P_isomerase_type2"/>
</dbReference>